<sequence>MNHALGCVDRRIGLKATLFGNVVNIKPQDGPEIRRCLRTGSRLKDRRELRRVHVEMGRSCNRTLDVRHADNAARNSLGHPTGASTRAIKLGFVG</sequence>
<comment type="caution">
    <text evidence="1">The sequence shown here is derived from an EMBL/GenBank/DDBJ whole genome shotgun (WGS) entry which is preliminary data.</text>
</comment>
<dbReference type="Proteomes" id="UP000248925">
    <property type="component" value="Unassembled WGS sequence"/>
</dbReference>
<accession>A0A2W4E9R7</accession>
<dbReference type="AlphaFoldDB" id="A0A2W4E9R7"/>
<name>A0A2W4E9R7_9HYPH</name>
<evidence type="ECO:0000313" key="2">
    <source>
        <dbReference type="Proteomes" id="UP000248925"/>
    </source>
</evidence>
<keyword evidence="2" id="KW-1185">Reference proteome</keyword>
<evidence type="ECO:0000313" key="1">
    <source>
        <dbReference type="EMBL" id="PZM08953.1"/>
    </source>
</evidence>
<protein>
    <submittedName>
        <fullName evidence="1">Uncharacterized protein</fullName>
    </submittedName>
</protein>
<dbReference type="EMBL" id="PCDP01000064">
    <property type="protein sequence ID" value="PZM08953.1"/>
    <property type="molecule type" value="Genomic_DNA"/>
</dbReference>
<organism evidence="1 2">
    <name type="scientific">Rhizobium tubonense</name>
    <dbReference type="NCBI Taxonomy" id="484088"/>
    <lineage>
        <taxon>Bacteria</taxon>
        <taxon>Pseudomonadati</taxon>
        <taxon>Pseudomonadota</taxon>
        <taxon>Alphaproteobacteria</taxon>
        <taxon>Hyphomicrobiales</taxon>
        <taxon>Rhizobiaceae</taxon>
        <taxon>Rhizobium/Agrobacterium group</taxon>
        <taxon>Rhizobium</taxon>
    </lineage>
</organism>
<reference evidence="1 2" key="1">
    <citation type="journal article" date="2018" name="Sci. Rep.">
        <title>Rhizobium tumorigenes sp. nov., a novel plant tumorigenic bacterium isolated from cane gall tumors on thornless blackberry.</title>
        <authorList>
            <person name="Kuzmanovi N."/>
            <person name="Smalla K."/>
            <person name="Gronow S."/>
            <person name="PuBawska J."/>
        </authorList>
    </citation>
    <scope>NUCLEOTIDE SEQUENCE [LARGE SCALE GENOMIC DNA]</scope>
    <source>
        <strain evidence="1 2">CCBAU 85046</strain>
    </source>
</reference>
<proteinExistence type="predicted"/>
<gene>
    <name evidence="1" type="ORF">CPY51_27495</name>
</gene>